<dbReference type="PANTHER" id="PTHR43037:SF1">
    <property type="entry name" value="BLL1128 PROTEIN"/>
    <property type="match status" value="1"/>
</dbReference>
<dbReference type="Gene3D" id="2.60.40.2180">
    <property type="match status" value="1"/>
</dbReference>
<organism evidence="4 5">
    <name type="scientific">Streptococcus caledonicus</name>
    <dbReference type="NCBI Taxonomy" id="2614158"/>
    <lineage>
        <taxon>Bacteria</taxon>
        <taxon>Bacillati</taxon>
        <taxon>Bacillota</taxon>
        <taxon>Bacilli</taxon>
        <taxon>Lactobacillales</taxon>
        <taxon>Streptococcaceae</taxon>
        <taxon>Streptococcus</taxon>
    </lineage>
</organism>
<dbReference type="Pfam" id="PF18435">
    <property type="entry name" value="EstA_Ig_like"/>
    <property type="match status" value="1"/>
</dbReference>
<dbReference type="InterPro" id="IPR041172">
    <property type="entry name" value="EstA_Ig-like_N"/>
</dbReference>
<evidence type="ECO:0000259" key="3">
    <source>
        <dbReference type="Pfam" id="PF18435"/>
    </source>
</evidence>
<protein>
    <submittedName>
        <fullName evidence="4">Prolyl oligopeptidase family serine peptidase</fullName>
    </submittedName>
</protein>
<dbReference type="Gene3D" id="3.40.50.1820">
    <property type="entry name" value="alpha/beta hydrolase"/>
    <property type="match status" value="1"/>
</dbReference>
<reference evidence="5" key="1">
    <citation type="journal article" date="2019" name="Int. J. Syst. Evol. Microbiol.">
        <title>The Global Catalogue of Microorganisms (GCM) 10K type strain sequencing project: providing services to taxonomists for standard genome sequencing and annotation.</title>
        <authorList>
            <consortium name="The Broad Institute Genomics Platform"/>
            <consortium name="The Broad Institute Genome Sequencing Center for Infectious Disease"/>
            <person name="Wu L."/>
            <person name="Ma J."/>
        </authorList>
    </citation>
    <scope>NUCLEOTIDE SEQUENCE [LARGE SCALE GENOMIC DNA]</scope>
    <source>
        <strain evidence="5">DT43</strain>
    </source>
</reference>
<proteinExistence type="predicted"/>
<dbReference type="Proteomes" id="UP001596110">
    <property type="component" value="Unassembled WGS sequence"/>
</dbReference>
<name>A0ABW0UET6_9STRE</name>
<dbReference type="InterPro" id="IPR003140">
    <property type="entry name" value="PLipase/COase/thioEstase"/>
</dbReference>
<evidence type="ECO:0000313" key="5">
    <source>
        <dbReference type="Proteomes" id="UP001596110"/>
    </source>
</evidence>
<evidence type="ECO:0000313" key="4">
    <source>
        <dbReference type="EMBL" id="MFC5630834.1"/>
    </source>
</evidence>
<gene>
    <name evidence="4" type="ORF">ACFPQ3_04350</name>
</gene>
<feature type="domain" description="Phospholipase/carboxylesterase/thioesterase" evidence="2">
    <location>
        <begin position="177"/>
        <end position="332"/>
    </location>
</feature>
<keyword evidence="5" id="KW-1185">Reference proteome</keyword>
<dbReference type="EMBL" id="JBHSOJ010000016">
    <property type="protein sequence ID" value="MFC5630834.1"/>
    <property type="molecule type" value="Genomic_DNA"/>
</dbReference>
<evidence type="ECO:0000256" key="1">
    <source>
        <dbReference type="ARBA" id="ARBA00022729"/>
    </source>
</evidence>
<dbReference type="RefSeq" id="WP_198039887.1">
    <property type="nucleotide sequence ID" value="NZ_JBHSOJ010000016.1"/>
</dbReference>
<dbReference type="PANTHER" id="PTHR43037">
    <property type="entry name" value="UNNAMED PRODUCT-RELATED"/>
    <property type="match status" value="1"/>
</dbReference>
<dbReference type="SUPFAM" id="SSF53474">
    <property type="entry name" value="alpha/beta-Hydrolases"/>
    <property type="match status" value="1"/>
</dbReference>
<dbReference type="Pfam" id="PF02230">
    <property type="entry name" value="Abhydrolase_2"/>
    <property type="match status" value="1"/>
</dbReference>
<accession>A0ABW0UET6</accession>
<comment type="caution">
    <text evidence="4">The sequence shown here is derived from an EMBL/GenBank/DDBJ whole genome shotgun (WGS) entry which is preliminary data.</text>
</comment>
<sequence>MEYITVTQMTENGPFITKLILPLPEEIDHRLVSRETFNVYVECRDKENEQIISITDRVSGEKQILKGYPRVLDCYPSDAYGNERTSSSYITLELAEERLNKRTVGTILESRYITNQYRITQTKEITEQCSGLVYDSCREERSPDTEGWRVAYTKEIQLELNYAYYQPTKDVEDSVLPLVIWLHGAGEGGQDPHIVYTGNRVTVLSSRSIQEKLGQAWVLVPQCPTVWMDDGKDQLGRSNQSIYSIPLKKVIDDFISRHVDNIDKKRIYIGGLSNGGFMTLRMLLDYPDFFAGGIACCAPFYLENAGAEPLERLITTPLWFVHAKGDELVPPKETTIPLYHHLKGLGAANLHYTLYENVVDKTGRYKEADGRPRRYFSHGVWIYVYQDDPNVDFDGRKVIDQGLPVTLWEWIGQQSL</sequence>
<evidence type="ECO:0000259" key="2">
    <source>
        <dbReference type="Pfam" id="PF02230"/>
    </source>
</evidence>
<feature type="domain" description="Esterase Ig-like N-terminal" evidence="3">
    <location>
        <begin position="3"/>
        <end position="127"/>
    </location>
</feature>
<keyword evidence="1" id="KW-0732">Signal</keyword>
<dbReference type="InterPro" id="IPR029058">
    <property type="entry name" value="AB_hydrolase_fold"/>
</dbReference>
<dbReference type="InterPro" id="IPR050955">
    <property type="entry name" value="Plant_Biomass_Hydrol_Est"/>
</dbReference>